<dbReference type="SMART" id="SM00360">
    <property type="entry name" value="RRM"/>
    <property type="match status" value="1"/>
</dbReference>
<dbReference type="Gene3D" id="1.25.40.90">
    <property type="match status" value="1"/>
</dbReference>
<proteinExistence type="predicted"/>
<dbReference type="InterPro" id="IPR035979">
    <property type="entry name" value="RBD_domain_sf"/>
</dbReference>
<dbReference type="SUPFAM" id="SSF48464">
    <property type="entry name" value="ENTH/VHS domain"/>
    <property type="match status" value="1"/>
</dbReference>
<evidence type="ECO:0000256" key="3">
    <source>
        <dbReference type="SAM" id="MobiDB-lite"/>
    </source>
</evidence>
<dbReference type="Proteomes" id="UP001212841">
    <property type="component" value="Unassembled WGS sequence"/>
</dbReference>
<feature type="region of interest" description="Disordered" evidence="3">
    <location>
        <begin position="144"/>
        <end position="171"/>
    </location>
</feature>
<dbReference type="InterPro" id="IPR006569">
    <property type="entry name" value="CID_dom"/>
</dbReference>
<keyword evidence="7" id="KW-1185">Reference proteome</keyword>
<reference evidence="6" key="1">
    <citation type="submission" date="2020-05" db="EMBL/GenBank/DDBJ databases">
        <title>Phylogenomic resolution of chytrid fungi.</title>
        <authorList>
            <person name="Stajich J.E."/>
            <person name="Amses K."/>
            <person name="Simmons R."/>
            <person name="Seto K."/>
            <person name="Myers J."/>
            <person name="Bonds A."/>
            <person name="Quandt C.A."/>
            <person name="Barry K."/>
            <person name="Liu P."/>
            <person name="Grigoriev I."/>
            <person name="Longcore J.E."/>
            <person name="James T.Y."/>
        </authorList>
    </citation>
    <scope>NUCLEOTIDE SEQUENCE</scope>
    <source>
        <strain evidence="6">JEL0318</strain>
    </source>
</reference>
<protein>
    <submittedName>
        <fullName evidence="6">Uncharacterized protein</fullName>
    </submittedName>
</protein>
<feature type="region of interest" description="Disordered" evidence="3">
    <location>
        <begin position="364"/>
        <end position="456"/>
    </location>
</feature>
<evidence type="ECO:0000313" key="6">
    <source>
        <dbReference type="EMBL" id="KAJ3056585.1"/>
    </source>
</evidence>
<evidence type="ECO:0000259" key="5">
    <source>
        <dbReference type="PROSITE" id="PS51391"/>
    </source>
</evidence>
<dbReference type="InterPro" id="IPR008942">
    <property type="entry name" value="ENTH_VHS"/>
</dbReference>
<evidence type="ECO:0000256" key="1">
    <source>
        <dbReference type="ARBA" id="ARBA00022884"/>
    </source>
</evidence>
<feature type="compositionally biased region" description="Low complexity" evidence="3">
    <location>
        <begin position="303"/>
        <end position="315"/>
    </location>
</feature>
<dbReference type="PROSITE" id="PS50102">
    <property type="entry name" value="RRM"/>
    <property type="match status" value="1"/>
</dbReference>
<dbReference type="Pfam" id="PF00076">
    <property type="entry name" value="RRM_1"/>
    <property type="match status" value="1"/>
</dbReference>
<keyword evidence="1 2" id="KW-0694">RNA-binding</keyword>
<dbReference type="SUPFAM" id="SSF54928">
    <property type="entry name" value="RNA-binding domain, RBD"/>
    <property type="match status" value="1"/>
</dbReference>
<dbReference type="InterPro" id="IPR051485">
    <property type="entry name" value="SR-CTD_assoc_factor"/>
</dbReference>
<dbReference type="PANTHER" id="PTHR23140:SF4">
    <property type="entry name" value="PROTEIN CBR-NRD-1"/>
    <property type="match status" value="1"/>
</dbReference>
<evidence type="ECO:0000313" key="7">
    <source>
        <dbReference type="Proteomes" id="UP001212841"/>
    </source>
</evidence>
<feature type="non-terminal residue" evidence="6">
    <location>
        <position position="1"/>
    </location>
</feature>
<accession>A0AAD5SM55</accession>
<gene>
    <name evidence="6" type="ORF">HK097_005748</name>
</gene>
<dbReference type="InterPro" id="IPR000504">
    <property type="entry name" value="RRM_dom"/>
</dbReference>
<evidence type="ECO:0000259" key="4">
    <source>
        <dbReference type="PROSITE" id="PS50102"/>
    </source>
</evidence>
<dbReference type="GO" id="GO:0005634">
    <property type="term" value="C:nucleus"/>
    <property type="evidence" value="ECO:0007669"/>
    <property type="project" value="TreeGrafter"/>
</dbReference>
<dbReference type="SMART" id="SM00582">
    <property type="entry name" value="RPR"/>
    <property type="match status" value="1"/>
</dbReference>
<sequence>MANPAAEFDKELHTLYEAKPPVSASKIQTITKLALKHAKHYKNVVYSIERFIQKCNPEMKLAGLYVIDSIARAAAKVPHEGGENIISRFEEKLEALFPSLLHAPAKDKDRIKRTVGLWKKAGIFNVEQLEVIEKAYLTDETATPAATATAANPRDPRVKTESVAKPTPAPAPPVAALPAAAPDMLQQALAAGMTPAELASIMPFLQAAPQQNPLALLGMPGLNIPALGALGQLQLPNVNAANAQLAAMLGGMGASPAVLGTSVTSTPNINAASQPPAPTGLPAVSTPPADGKLRYNWMSDSNATPSSAAPAQAQPVPAPAPPVPIPTPDKAAIQNAAAQVAAKLEQQHQLPGSASHVVQAAAPTFKPPAPAKPAAPPQPVQPPFQSQFAFQQSQAAAAPSPLAAWSGQPQAQLQPPAPSTSTNNTPIQPRRAYTMRSAESDNKPQAPIGRPIPVVGSDREDMAGGAATAPWGASKDASNISDCAPARIDPNTPKEYMKVLSRTVYVGGITQDISKEDVRDLFEAIARVDSVTVNYPKFNAFVKMLTRAEAELIRDRFNKFMLNGSMLKMGWGCGYGPKEFFDYSTGETLFPLVRMTDADKRHISQSPRGGGPIEGGTVVEEPDVNFPQRGDTIRGSYVDGRPFKRPNVLHPALAMAVARGTFQLTGVGAG</sequence>
<dbReference type="PROSITE" id="PS51391">
    <property type="entry name" value="CID"/>
    <property type="match status" value="1"/>
</dbReference>
<organism evidence="6 7">
    <name type="scientific">Rhizophlyctis rosea</name>
    <dbReference type="NCBI Taxonomy" id="64517"/>
    <lineage>
        <taxon>Eukaryota</taxon>
        <taxon>Fungi</taxon>
        <taxon>Fungi incertae sedis</taxon>
        <taxon>Chytridiomycota</taxon>
        <taxon>Chytridiomycota incertae sedis</taxon>
        <taxon>Chytridiomycetes</taxon>
        <taxon>Rhizophlyctidales</taxon>
        <taxon>Rhizophlyctidaceae</taxon>
        <taxon>Rhizophlyctis</taxon>
    </lineage>
</organism>
<evidence type="ECO:0000256" key="2">
    <source>
        <dbReference type="PROSITE-ProRule" id="PRU00176"/>
    </source>
</evidence>
<dbReference type="AlphaFoldDB" id="A0AAD5SM55"/>
<feature type="domain" description="RRM" evidence="4">
    <location>
        <begin position="502"/>
        <end position="574"/>
    </location>
</feature>
<feature type="compositionally biased region" description="Pro residues" evidence="3">
    <location>
        <begin position="316"/>
        <end position="327"/>
    </location>
</feature>
<dbReference type="InterPro" id="IPR048892">
    <property type="entry name" value="Nrd1_Seb1_dom2"/>
</dbReference>
<dbReference type="GO" id="GO:0003723">
    <property type="term" value="F:RNA binding"/>
    <property type="evidence" value="ECO:0007669"/>
    <property type="project" value="UniProtKB-UniRule"/>
</dbReference>
<dbReference type="PANTHER" id="PTHR23140">
    <property type="entry name" value="RNA PROCESSING PROTEIN LD23810P"/>
    <property type="match status" value="1"/>
</dbReference>
<dbReference type="Pfam" id="PF04818">
    <property type="entry name" value="CID"/>
    <property type="match status" value="1"/>
</dbReference>
<dbReference type="EMBL" id="JADGJD010000027">
    <property type="protein sequence ID" value="KAJ3056585.1"/>
    <property type="molecule type" value="Genomic_DNA"/>
</dbReference>
<feature type="compositionally biased region" description="Low complexity" evidence="3">
    <location>
        <begin position="383"/>
        <end position="426"/>
    </location>
</feature>
<feature type="domain" description="CID" evidence="5">
    <location>
        <begin position="1"/>
        <end position="140"/>
    </location>
</feature>
<feature type="region of interest" description="Disordered" evidence="3">
    <location>
        <begin position="269"/>
        <end position="329"/>
    </location>
</feature>
<name>A0AAD5SM55_9FUNG</name>
<dbReference type="Pfam" id="PF21380">
    <property type="entry name" value="Nrd1-Seb1_dom2"/>
    <property type="match status" value="1"/>
</dbReference>
<feature type="region of interest" description="Disordered" evidence="3">
    <location>
        <begin position="602"/>
        <end position="623"/>
    </location>
</feature>
<dbReference type="InterPro" id="IPR012677">
    <property type="entry name" value="Nucleotide-bd_a/b_plait_sf"/>
</dbReference>
<dbReference type="Gene3D" id="3.30.70.330">
    <property type="match status" value="1"/>
</dbReference>
<comment type="caution">
    <text evidence="6">The sequence shown here is derived from an EMBL/GenBank/DDBJ whole genome shotgun (WGS) entry which is preliminary data.</text>
</comment>
<feature type="compositionally biased region" description="Pro residues" evidence="3">
    <location>
        <begin position="365"/>
        <end position="382"/>
    </location>
</feature>
<dbReference type="CDD" id="cd16983">
    <property type="entry name" value="CID_SCAF8_like"/>
    <property type="match status" value="1"/>
</dbReference>